<evidence type="ECO:0000313" key="1">
    <source>
        <dbReference type="EMBL" id="CAB5030904.1"/>
    </source>
</evidence>
<gene>
    <name evidence="1" type="ORF">UFOPK4098_01533</name>
</gene>
<reference evidence="1" key="1">
    <citation type="submission" date="2020-05" db="EMBL/GenBank/DDBJ databases">
        <authorList>
            <person name="Chiriac C."/>
            <person name="Salcher M."/>
            <person name="Ghai R."/>
            <person name="Kavagutti S V."/>
        </authorList>
    </citation>
    <scope>NUCLEOTIDE SEQUENCE</scope>
</reference>
<dbReference type="EMBL" id="CAFBPN010000139">
    <property type="protein sequence ID" value="CAB5030904.1"/>
    <property type="molecule type" value="Genomic_DNA"/>
</dbReference>
<sequence length="249" mass="26035">MRNASRRSIPSAHTTLRNCMTPVVTVPVLSNTTVSIRRVLCSTSTPLITMPSCAPRPLPTMSAVGVARPSAQGQAIMRTATAAVNAFVASPSITNQAINVAKEMSSTTGTKMLLTLSASFCTGAFVACASRTNFAIWANVVSAPTRDTRTFKRPVKLIVAPVTASPATTSTGTLSPVSIDISMLESPSMTTPSVAIFSPGRTTITSFTCKFLASTSRSMPFSKTTAVCAPNAKSARKALPALRFARASK</sequence>
<accession>A0A6J7RQ95</accession>
<proteinExistence type="predicted"/>
<organism evidence="1">
    <name type="scientific">freshwater metagenome</name>
    <dbReference type="NCBI Taxonomy" id="449393"/>
    <lineage>
        <taxon>unclassified sequences</taxon>
        <taxon>metagenomes</taxon>
        <taxon>ecological metagenomes</taxon>
    </lineage>
</organism>
<dbReference type="AlphaFoldDB" id="A0A6J7RQ95"/>
<protein>
    <submittedName>
        <fullName evidence="1">Unannotated protein</fullName>
    </submittedName>
</protein>
<name>A0A6J7RQ95_9ZZZZ</name>